<organism evidence="13 14">
    <name type="scientific">Trichoglossum hirsutum</name>
    <dbReference type="NCBI Taxonomy" id="265104"/>
    <lineage>
        <taxon>Eukaryota</taxon>
        <taxon>Fungi</taxon>
        <taxon>Dikarya</taxon>
        <taxon>Ascomycota</taxon>
        <taxon>Pezizomycotina</taxon>
        <taxon>Geoglossomycetes</taxon>
        <taxon>Geoglossales</taxon>
        <taxon>Geoglossaceae</taxon>
        <taxon>Trichoglossum</taxon>
    </lineage>
</organism>
<feature type="repeat" description="ANK" evidence="9">
    <location>
        <begin position="1620"/>
        <end position="1652"/>
    </location>
</feature>
<feature type="repeat" description="ANK" evidence="9">
    <location>
        <begin position="1223"/>
        <end position="1255"/>
    </location>
</feature>
<dbReference type="Proteomes" id="UP000750711">
    <property type="component" value="Unassembled WGS sequence"/>
</dbReference>
<dbReference type="PANTHER" id="PTHR24198:SF165">
    <property type="entry name" value="ANKYRIN REPEAT-CONTAINING PROTEIN-RELATED"/>
    <property type="match status" value="1"/>
</dbReference>
<evidence type="ECO:0000256" key="10">
    <source>
        <dbReference type="PROSITE-ProRule" id="PRU01161"/>
    </source>
</evidence>
<evidence type="ECO:0000313" key="14">
    <source>
        <dbReference type="Proteomes" id="UP000750711"/>
    </source>
</evidence>
<feature type="active site" description="Nucleophile" evidence="10">
    <location>
        <position position="96"/>
    </location>
</feature>
<keyword evidence="4" id="KW-0863">Zinc-finger</keyword>
<dbReference type="SUPFAM" id="SSF52151">
    <property type="entry name" value="FabD/lysophospholipase-like"/>
    <property type="match status" value="1"/>
</dbReference>
<protein>
    <recommendedName>
        <fullName evidence="1">phospholipase A2</fullName>
        <ecNumber evidence="1">3.1.1.4</ecNumber>
    </recommendedName>
</protein>
<feature type="repeat" description="ANK" evidence="9">
    <location>
        <begin position="1488"/>
        <end position="1520"/>
    </location>
</feature>
<keyword evidence="10" id="KW-0378">Hydrolase</keyword>
<keyword evidence="7 10" id="KW-0443">Lipid metabolism</keyword>
<dbReference type="GO" id="GO:0016042">
    <property type="term" value="P:lipid catabolic process"/>
    <property type="evidence" value="ECO:0007669"/>
    <property type="project" value="UniProtKB-UniRule"/>
</dbReference>
<keyword evidence="5" id="KW-0862">Zinc</keyword>
<comment type="catalytic activity">
    <reaction evidence="8">
        <text>a 1,2-diacyl-sn-glycero-3-phosphocholine + H2O = a 1-acyl-sn-glycero-3-phosphocholine + a fatty acid + H(+)</text>
        <dbReference type="Rhea" id="RHEA:15801"/>
        <dbReference type="ChEBI" id="CHEBI:15377"/>
        <dbReference type="ChEBI" id="CHEBI:15378"/>
        <dbReference type="ChEBI" id="CHEBI:28868"/>
        <dbReference type="ChEBI" id="CHEBI:57643"/>
        <dbReference type="ChEBI" id="CHEBI:58168"/>
        <dbReference type="EC" id="3.1.1.4"/>
    </reaction>
    <physiologicalReaction direction="left-to-right" evidence="8">
        <dbReference type="Rhea" id="RHEA:15802"/>
    </physiologicalReaction>
</comment>
<feature type="short sequence motif" description="GXGXXG" evidence="10">
    <location>
        <begin position="53"/>
        <end position="58"/>
    </location>
</feature>
<dbReference type="InterPro" id="IPR000433">
    <property type="entry name" value="Znf_ZZ"/>
</dbReference>
<feature type="short sequence motif" description="DGA/G" evidence="10">
    <location>
        <begin position="235"/>
        <end position="237"/>
    </location>
</feature>
<accession>A0A9P8RM00</accession>
<evidence type="ECO:0000256" key="5">
    <source>
        <dbReference type="ARBA" id="ARBA00022833"/>
    </source>
</evidence>
<dbReference type="SMART" id="SM00248">
    <property type="entry name" value="ANK"/>
    <property type="match status" value="20"/>
</dbReference>
<feature type="repeat" description="ANK" evidence="9">
    <location>
        <begin position="1521"/>
        <end position="1546"/>
    </location>
</feature>
<dbReference type="SUPFAM" id="SSF57850">
    <property type="entry name" value="RING/U-box"/>
    <property type="match status" value="1"/>
</dbReference>
<dbReference type="PRINTS" id="PR01415">
    <property type="entry name" value="ANKYRIN"/>
</dbReference>
<dbReference type="GO" id="GO:0005737">
    <property type="term" value="C:cytoplasm"/>
    <property type="evidence" value="ECO:0007669"/>
    <property type="project" value="TreeGrafter"/>
</dbReference>
<feature type="repeat" description="ANK" evidence="9">
    <location>
        <begin position="1123"/>
        <end position="1155"/>
    </location>
</feature>
<keyword evidence="14" id="KW-1185">Reference proteome</keyword>
<evidence type="ECO:0000256" key="6">
    <source>
        <dbReference type="ARBA" id="ARBA00023043"/>
    </source>
</evidence>
<feature type="active site" description="Proton acceptor" evidence="10">
    <location>
        <position position="235"/>
    </location>
</feature>
<dbReference type="PANTHER" id="PTHR24198">
    <property type="entry name" value="ANKYRIN REPEAT AND PROTEIN KINASE DOMAIN-CONTAINING PROTEIN"/>
    <property type="match status" value="1"/>
</dbReference>
<dbReference type="Gene3D" id="1.25.40.20">
    <property type="entry name" value="Ankyrin repeat-containing domain"/>
    <property type="match status" value="4"/>
</dbReference>
<feature type="repeat" description="ANK" evidence="9">
    <location>
        <begin position="1389"/>
        <end position="1421"/>
    </location>
</feature>
<name>A0A9P8RM00_9PEZI</name>
<dbReference type="SUPFAM" id="SSF52540">
    <property type="entry name" value="P-loop containing nucleoside triphosphate hydrolases"/>
    <property type="match status" value="1"/>
</dbReference>
<dbReference type="InterPro" id="IPR002110">
    <property type="entry name" value="Ankyrin_rpt"/>
</dbReference>
<feature type="repeat" description="ANK" evidence="9">
    <location>
        <begin position="1290"/>
        <end position="1322"/>
    </location>
</feature>
<feature type="repeat" description="ANK" evidence="9">
    <location>
        <begin position="1554"/>
        <end position="1586"/>
    </location>
</feature>
<dbReference type="InterPro" id="IPR002641">
    <property type="entry name" value="PNPLA_dom"/>
</dbReference>
<feature type="repeat" description="ANK" evidence="9">
    <location>
        <begin position="1157"/>
        <end position="1189"/>
    </location>
</feature>
<dbReference type="InterPro" id="IPR036770">
    <property type="entry name" value="Ankyrin_rpt-contain_sf"/>
</dbReference>
<proteinExistence type="predicted"/>
<dbReference type="PROSITE" id="PS50088">
    <property type="entry name" value="ANK_REPEAT"/>
    <property type="match status" value="15"/>
</dbReference>
<dbReference type="Gene3D" id="3.40.50.300">
    <property type="entry name" value="P-loop containing nucleotide triphosphate hydrolases"/>
    <property type="match status" value="1"/>
</dbReference>
<evidence type="ECO:0000256" key="8">
    <source>
        <dbReference type="ARBA" id="ARBA00023422"/>
    </source>
</evidence>
<feature type="signal peptide" evidence="11">
    <location>
        <begin position="1"/>
        <end position="28"/>
    </location>
</feature>
<dbReference type="Pfam" id="PF12796">
    <property type="entry name" value="Ank_2"/>
    <property type="match status" value="6"/>
</dbReference>
<evidence type="ECO:0000256" key="11">
    <source>
        <dbReference type="SAM" id="SignalP"/>
    </source>
</evidence>
<evidence type="ECO:0000256" key="7">
    <source>
        <dbReference type="ARBA" id="ARBA00023098"/>
    </source>
</evidence>
<reference evidence="13" key="1">
    <citation type="submission" date="2021-03" db="EMBL/GenBank/DDBJ databases">
        <title>Comparative genomics and phylogenomic investigation of the class Geoglossomycetes provide insights into ecological specialization and systematics.</title>
        <authorList>
            <person name="Melie T."/>
            <person name="Pirro S."/>
            <person name="Miller A.N."/>
            <person name="Quandt A."/>
        </authorList>
    </citation>
    <scope>NUCLEOTIDE SEQUENCE</scope>
    <source>
        <strain evidence="13">CAQ_001_2017</strain>
    </source>
</reference>
<evidence type="ECO:0000256" key="4">
    <source>
        <dbReference type="ARBA" id="ARBA00022771"/>
    </source>
</evidence>
<evidence type="ECO:0000256" key="9">
    <source>
        <dbReference type="PROSITE-ProRule" id="PRU00023"/>
    </source>
</evidence>
<dbReference type="SUPFAM" id="SSF48403">
    <property type="entry name" value="Ankyrin repeat"/>
    <property type="match status" value="3"/>
</dbReference>
<feature type="domain" description="PNPLA" evidence="12">
    <location>
        <begin position="49"/>
        <end position="248"/>
    </location>
</feature>
<gene>
    <name evidence="13" type="ORF">GP486_005821</name>
</gene>
<dbReference type="PROSITE" id="PS51635">
    <property type="entry name" value="PNPLA"/>
    <property type="match status" value="1"/>
</dbReference>
<dbReference type="GO" id="GO:0046486">
    <property type="term" value="P:glycerolipid metabolic process"/>
    <property type="evidence" value="ECO:0007669"/>
    <property type="project" value="UniProtKB-ARBA"/>
</dbReference>
<evidence type="ECO:0000313" key="13">
    <source>
        <dbReference type="EMBL" id="KAH0556253.1"/>
    </source>
</evidence>
<feature type="chain" id="PRO_5040370238" description="phospholipase A2" evidence="11">
    <location>
        <begin position="29"/>
        <end position="1950"/>
    </location>
</feature>
<evidence type="ECO:0000259" key="12">
    <source>
        <dbReference type="PROSITE" id="PS51635"/>
    </source>
</evidence>
<dbReference type="GO" id="GO:0008270">
    <property type="term" value="F:zinc ion binding"/>
    <property type="evidence" value="ECO:0007669"/>
    <property type="project" value="UniProtKB-KW"/>
</dbReference>
<evidence type="ECO:0000256" key="1">
    <source>
        <dbReference type="ARBA" id="ARBA00013278"/>
    </source>
</evidence>
<comment type="caution">
    <text evidence="13">The sequence shown here is derived from an EMBL/GenBank/DDBJ whole genome shotgun (WGS) entry which is preliminary data.</text>
</comment>
<dbReference type="InterPro" id="IPR016035">
    <property type="entry name" value="Acyl_Trfase/lysoPLipase"/>
</dbReference>
<keyword evidence="10" id="KW-0442">Lipid degradation</keyword>
<evidence type="ECO:0000256" key="2">
    <source>
        <dbReference type="ARBA" id="ARBA00022723"/>
    </source>
</evidence>
<dbReference type="PROSITE" id="PS50297">
    <property type="entry name" value="ANK_REP_REGION"/>
    <property type="match status" value="14"/>
</dbReference>
<feature type="repeat" description="ANK" evidence="9">
    <location>
        <begin position="1720"/>
        <end position="1752"/>
    </location>
</feature>
<dbReference type="EMBL" id="JAGHQM010001166">
    <property type="protein sequence ID" value="KAH0556253.1"/>
    <property type="molecule type" value="Genomic_DNA"/>
</dbReference>
<dbReference type="InterPro" id="IPR027417">
    <property type="entry name" value="P-loop_NTPase"/>
</dbReference>
<dbReference type="EC" id="3.1.1.4" evidence="1"/>
<feature type="repeat" description="ANK" evidence="9">
    <location>
        <begin position="1087"/>
        <end position="1122"/>
    </location>
</feature>
<dbReference type="Gene3D" id="3.40.1090.10">
    <property type="entry name" value="Cytosolic phospholipase A2 catalytic domain"/>
    <property type="match status" value="1"/>
</dbReference>
<feature type="repeat" description="ANK" evidence="9">
    <location>
        <begin position="1356"/>
        <end position="1388"/>
    </location>
</feature>
<feature type="short sequence motif" description="GXSXG" evidence="10">
    <location>
        <begin position="94"/>
        <end position="98"/>
    </location>
</feature>
<dbReference type="GO" id="GO:0004623">
    <property type="term" value="F:phospholipase A2 activity"/>
    <property type="evidence" value="ECO:0007669"/>
    <property type="project" value="UniProtKB-EC"/>
</dbReference>
<dbReference type="Pfam" id="PF24883">
    <property type="entry name" value="NPHP3_N"/>
    <property type="match status" value="1"/>
</dbReference>
<dbReference type="InterPro" id="IPR043145">
    <property type="entry name" value="Znf_ZZ_sf"/>
</dbReference>
<keyword evidence="2" id="KW-0479">Metal-binding</keyword>
<feature type="repeat" description="ANK" evidence="9">
    <location>
        <begin position="1256"/>
        <end position="1288"/>
    </location>
</feature>
<feature type="repeat" description="ANK" evidence="9">
    <location>
        <begin position="1422"/>
        <end position="1454"/>
    </location>
</feature>
<feature type="repeat" description="ANK" evidence="9">
    <location>
        <begin position="1190"/>
        <end position="1222"/>
    </location>
</feature>
<keyword evidence="11" id="KW-0732">Signal</keyword>
<dbReference type="InterPro" id="IPR056884">
    <property type="entry name" value="NPHP3-like_N"/>
</dbReference>
<keyword evidence="3" id="KW-0677">Repeat</keyword>
<dbReference type="Pfam" id="PF01734">
    <property type="entry name" value="Patatin"/>
    <property type="match status" value="1"/>
</dbReference>
<dbReference type="Gene3D" id="3.30.60.90">
    <property type="match status" value="1"/>
</dbReference>
<dbReference type="Pfam" id="PF00023">
    <property type="entry name" value="Ank"/>
    <property type="match status" value="2"/>
</dbReference>
<keyword evidence="6 9" id="KW-0040">ANK repeat</keyword>
<evidence type="ECO:0000256" key="3">
    <source>
        <dbReference type="ARBA" id="ARBA00022737"/>
    </source>
</evidence>
<feature type="non-terminal residue" evidence="13">
    <location>
        <position position="1950"/>
    </location>
</feature>
<sequence length="1950" mass="216900">FLRKIASSNDFWSIISLAALASSPFARAQSTFTWFDKSLVQFLSLYTDHLIDGGGVRGLSELIILDELMNRLSEKAQIGDGKLLPYQVFDVICGTSTGGLIALMLGRLQMKVEQCLDAYVTISKKVFGRPRSFSLVRRHMFSAERLKEAIEDTLGTQGLMREERMFDDRQDACKVFVCATPSASLDTRRLRTYSAGGQRDNYKIWEAARATTAAPKAFERITIVGRGNVRETFIDGGWGCQNPSRQMVRELQDHFDSKSKGIDCIVSLGTGSKPRSDIPRPAFWQGALPSYLVRSLVEIITNAHEVHTGMQHDFDPKTYFRFDVAQGMDQIAFGEWEMLERVRGLTVSYLQDRDVSRRLDEVVAILAQKVGSEISPGRAAAASHNADAELPNFLEEITSNVGQQNENIENIASSRVIAGGQREGPQQYGPVPRIVHAIPNALSSNLETEARDRVNLLQFSAESDNSRTALQMSRWLRQQAERERKSQLEAGFLQSIRPIRLFSFDERISQATETATIAASNASKTLGADFVPAIATEPRPPTGNAQTVDLTAIAEIYPDEAEENSSSERAEGTCDWIFRQDEFEKWKSKESAHVLMVVGLVGQGKSVLARYVASSIRNTGPKALVLTFACSTLESQNTPLVITQSLLYQALDLRKQLFKGIDPALLESVSSDKGLSFQSLWGAFAALFTDRKAPETYCIIDGIDQCTRSAQKEILKAVYRDVGDKLWVMITSRDTAITDEFRPKALGFKIDTVKTKGDIVQYINVELRKLRDVGSDDLVEFIKVISEEASDDGMFLWVSLVIQELMRPNAHLTRTDILSSWLGVPKHLKLYRLYARELGRIPQERQAEAHRIFQLLIFSLTNFRIAEFRIAISDWYESCASHSDLMLNQHILAARDAKNTCGTLIKITGDAIRITHPSAVHYLLDSSDKHGKLITYFFNYELAHMDLARHCISYLLLGDIVIPMEVTTLDLEKYPFLGYALDFWFLHLRYANGASRGITHLLRRFFGQSEHRFRRCLGRAEFINLRYPKERKWGDILILHSLIFGGCSYLLENSYVEDRQSQTQALGEQLRDPILRLEAAINSKNALDETPLHLAASIKGSESEKMLTYLLAHGADPSLRDFSGSTALHAAADLGSAETVRLLLERDKSLSNLESSSGYTALDLAADAGELPKVDLLIFAGATIDHKGTGKSTALHFAAGRGHKGVVLRLLLAGAGINSRGKGHWTPLHYAAEAGHVDVAEALLDKGANLNCKTIDDITPLHFASLNGHLGMTKALVERDPELEAISLSTKETPLHFAASNGHTTVVDVLVKAGANRCSQDMNGHTPFFAAARIGSVNCAKLLMVDDNDVRRITPLGSTALSEASITGHLNMVSWLIENRADARFISNQRIPMLHTVIAAGHEDIARILVEHGADIESQWNEVSRPLHVAAQRDHPKLASYLLDKGANPSWKSDTGHSAIFWFSYHGRAELVKRCLEIDQTLLESMGHEALLLHAAAREGHQDIIDLILQKGGQVNCGDNQHITPLHLAALNGHLETTKKLLEMGAFAECKSIHGLSPMHMAAQNGHVDVLRLLKGAGASMECQTHDAVQPIHLAAQNNNSAVIEELLLGQVDADCETTKKDTPLHFAASAGHSDIIRRLVSEGVRVDVRNTNGITPLSCYCWTSCNLETIKELLDKGANPNNQDENMYTPFHDVAFYGRPELIEAFLEHVEYVEVINKYGFSPLHLAAGLYHMDCVRLLESRGGDISSYDFYGRSAYFWARMCEPSIFQNRPDFAPPVELADTEWKEHLSQAVKRISKTLLENLKNGLRYGPFYHKLGKCLAFMGQDNYAIISFERNIEGRDSLKHHSVCDMCRMDEGIIGLRWACTECQDFDLCDKHYKEYEKNSLRLGGCFKHKYLKVPREIYSSLDPGIVGEDGLTVQAWLTSLAETGAATSTPDLGQTLSDERNP</sequence>
<dbReference type="Pfam" id="PF00569">
    <property type="entry name" value="ZZ"/>
    <property type="match status" value="1"/>
</dbReference>